<feature type="region of interest" description="Disordered" evidence="7">
    <location>
        <begin position="250"/>
        <end position="269"/>
    </location>
</feature>
<accession>A0A1L8HFC7</accession>
<dbReference type="OrthoDB" id="8733516at2759"/>
<organism evidence="9 10">
    <name type="scientific">Xenopus laevis</name>
    <name type="common">African clawed frog</name>
    <dbReference type="NCBI Taxonomy" id="8355"/>
    <lineage>
        <taxon>Eukaryota</taxon>
        <taxon>Metazoa</taxon>
        <taxon>Chordata</taxon>
        <taxon>Craniata</taxon>
        <taxon>Vertebrata</taxon>
        <taxon>Euteleostomi</taxon>
        <taxon>Amphibia</taxon>
        <taxon>Batrachia</taxon>
        <taxon>Anura</taxon>
        <taxon>Pipoidea</taxon>
        <taxon>Pipidae</taxon>
        <taxon>Xenopodinae</taxon>
        <taxon>Xenopus</taxon>
        <taxon>Xenopus</taxon>
    </lineage>
</organism>
<protein>
    <submittedName>
        <fullName evidence="10">Lysosomal-associated transmembrane protein 5 isoform X1</fullName>
    </submittedName>
</protein>
<gene>
    <name evidence="10 11" type="primary">laptm5.L</name>
</gene>
<evidence type="ECO:0000256" key="7">
    <source>
        <dbReference type="SAM" id="MobiDB-lite"/>
    </source>
</evidence>
<evidence type="ECO:0000313" key="9">
    <source>
        <dbReference type="Proteomes" id="UP000186698"/>
    </source>
</evidence>
<dbReference type="Proteomes" id="UP000186698">
    <property type="component" value="Chromosome 2L"/>
</dbReference>
<dbReference type="InterPro" id="IPR051115">
    <property type="entry name" value="LAPTM_transporter"/>
</dbReference>
<dbReference type="KEGG" id="xla:108708220"/>
<feature type="transmembrane region" description="Helical" evidence="8">
    <location>
        <begin position="179"/>
        <end position="205"/>
    </location>
</feature>
<proteinExistence type="inferred from homology"/>
<feature type="transmembrane region" description="Helical" evidence="8">
    <location>
        <begin position="85"/>
        <end position="108"/>
    </location>
</feature>
<keyword evidence="4 8" id="KW-0812">Transmembrane</keyword>
<dbReference type="AlphaFoldDB" id="A0A1L8HFC7"/>
<reference evidence="10" key="1">
    <citation type="submission" date="2025-08" db="UniProtKB">
        <authorList>
            <consortium name="RefSeq"/>
        </authorList>
    </citation>
    <scope>IDENTIFICATION</scope>
    <source>
        <strain evidence="10">J_2021</strain>
        <tissue evidence="10">Erythrocytes</tissue>
    </source>
</reference>
<evidence type="ECO:0000256" key="1">
    <source>
        <dbReference type="ARBA" id="ARBA00004127"/>
    </source>
</evidence>
<feature type="transmembrane region" description="Helical" evidence="8">
    <location>
        <begin position="57"/>
        <end position="78"/>
    </location>
</feature>
<feature type="transmembrane region" description="Helical" evidence="8">
    <location>
        <begin position="20"/>
        <end position="37"/>
    </location>
</feature>
<dbReference type="GO" id="GO:0005765">
    <property type="term" value="C:lysosomal membrane"/>
    <property type="evidence" value="ECO:0007669"/>
    <property type="project" value="TreeGrafter"/>
</dbReference>
<dbReference type="OMA" id="QICCCFN"/>
<evidence type="ECO:0000256" key="2">
    <source>
        <dbReference type="ARBA" id="ARBA00010076"/>
    </source>
</evidence>
<dbReference type="InterPro" id="IPR004687">
    <property type="entry name" value="LAPTM4/5"/>
</dbReference>
<dbReference type="Bgee" id="108708220">
    <property type="expression patterns" value="Expressed in spleen and 11 other cell types or tissues"/>
</dbReference>
<dbReference type="CTD" id="108708220"/>
<evidence type="ECO:0000256" key="8">
    <source>
        <dbReference type="SAM" id="Phobius"/>
    </source>
</evidence>
<keyword evidence="6 8" id="KW-0472">Membrane</keyword>
<name>A0A1L8HFC7_XENLA</name>
<keyword evidence="3" id="KW-0813">Transport</keyword>
<dbReference type="RefSeq" id="XP_018102182.1">
    <property type="nucleotide sequence ID" value="XM_018246693.2"/>
</dbReference>
<dbReference type="PANTHER" id="PTHR12479:SF2">
    <property type="entry name" value="LYSOSOMAL-ASSOCIATED TRANSMEMBRANE PROTEIN 5"/>
    <property type="match status" value="1"/>
</dbReference>
<keyword evidence="5 8" id="KW-1133">Transmembrane helix</keyword>
<evidence type="ECO:0000256" key="4">
    <source>
        <dbReference type="ARBA" id="ARBA00022692"/>
    </source>
</evidence>
<dbReference type="PANTHER" id="PTHR12479">
    <property type="entry name" value="LYSOSOMAL-ASSOCIATED TRANSMEMBRANE PROTEIN"/>
    <property type="match status" value="1"/>
</dbReference>
<dbReference type="GO" id="GO:0012505">
    <property type="term" value="C:endomembrane system"/>
    <property type="evidence" value="ECO:0007669"/>
    <property type="project" value="UniProtKB-SubCell"/>
</dbReference>
<dbReference type="GeneID" id="108708220"/>
<evidence type="ECO:0000313" key="10">
    <source>
        <dbReference type="RefSeq" id="XP_018102182.1"/>
    </source>
</evidence>
<dbReference type="AGR" id="Xenbase:XB-GENE-6488088"/>
<comment type="subcellular location">
    <subcellularLocation>
        <location evidence="1">Endomembrane system</location>
        <topology evidence="1">Multi-pass membrane protein</topology>
    </subcellularLocation>
</comment>
<sequence length="269" mass="30539">MAPKSSNGSKMSSCFNSRTVAHTLSLYHMVMNILLLVEKTLDVNKKKDKYNPTVEVLSSYLLLAILFVISLSLSCGILMKRGPLVIPFLALQFLDLISSSLMFCSIYIEQPLNQTPHGVTIKDKLIEPMLQAPAQIVFDMCLNFLIQCSCFSAFPSYLKLEYVSSMNYFPRKNTSSRQYIMDLILFNVMYISVLILKAIFISHIWKVFVSLHHTNTSKDEDEKKQHEISKVVLPSYEEAVRLQAIEFPFPHSTKEPNKQSLPATGPTLC</sequence>
<comment type="similarity">
    <text evidence="2">Belongs to the LAPTM4/LAPTM5 transporter family.</text>
</comment>
<evidence type="ECO:0000256" key="3">
    <source>
        <dbReference type="ARBA" id="ARBA00022448"/>
    </source>
</evidence>
<keyword evidence="9" id="KW-1185">Reference proteome</keyword>
<evidence type="ECO:0000256" key="6">
    <source>
        <dbReference type="ARBA" id="ARBA00023136"/>
    </source>
</evidence>
<dbReference type="PaxDb" id="8355-A0A1L8HFC7"/>
<dbReference type="Pfam" id="PF03821">
    <property type="entry name" value="Mtp"/>
    <property type="match status" value="1"/>
</dbReference>
<evidence type="ECO:0000256" key="5">
    <source>
        <dbReference type="ARBA" id="ARBA00022989"/>
    </source>
</evidence>
<evidence type="ECO:0000313" key="11">
    <source>
        <dbReference type="Xenbase" id="XB-GENE-6488088"/>
    </source>
</evidence>
<dbReference type="STRING" id="8355.A0A1L8HFC7"/>
<dbReference type="Xenbase" id="XB-GENE-6488088">
    <property type="gene designation" value="laptm5.L"/>
</dbReference>